<dbReference type="InterPro" id="IPR036388">
    <property type="entry name" value="WH-like_DNA-bd_sf"/>
</dbReference>
<dbReference type="AlphaFoldDB" id="A0A918Q1U9"/>
<dbReference type="PANTHER" id="PTHR33221:SF5">
    <property type="entry name" value="HTH-TYPE TRANSCRIPTIONAL REGULATOR ISCR"/>
    <property type="match status" value="1"/>
</dbReference>
<dbReference type="Proteomes" id="UP000662572">
    <property type="component" value="Unassembled WGS sequence"/>
</dbReference>
<gene>
    <name evidence="2" type="ORF">GCM10011273_16620</name>
</gene>
<sequence length="154" mass="16926">MITQRAKTTLRVMQYLAKSHLGPPLRAPEISEQINSPLHFVEFILNLMRRHGFLKSMRGRKGGFILAKPADQIRLQHVIEAVDGKRPSATCTRILPATCVQCVTPEACRLDGIISSALAASRQVYYGFTVADLGLNGLPSGSYDHKTYASDKTG</sequence>
<evidence type="ECO:0008006" key="4">
    <source>
        <dbReference type="Google" id="ProtNLM"/>
    </source>
</evidence>
<dbReference type="PROSITE" id="PS51197">
    <property type="entry name" value="HTH_RRF2_2"/>
    <property type="match status" value="1"/>
</dbReference>
<dbReference type="Pfam" id="PF02082">
    <property type="entry name" value="Rrf2"/>
    <property type="match status" value="1"/>
</dbReference>
<name>A0A918Q1U9_9CAUL</name>
<evidence type="ECO:0000256" key="1">
    <source>
        <dbReference type="ARBA" id="ARBA00023125"/>
    </source>
</evidence>
<protein>
    <recommendedName>
        <fullName evidence="4">Rrf2 family transcriptional regulator</fullName>
    </recommendedName>
</protein>
<evidence type="ECO:0000313" key="2">
    <source>
        <dbReference type="EMBL" id="GGZ30832.1"/>
    </source>
</evidence>
<dbReference type="Gene3D" id="1.10.10.10">
    <property type="entry name" value="Winged helix-like DNA-binding domain superfamily/Winged helix DNA-binding domain"/>
    <property type="match status" value="1"/>
</dbReference>
<keyword evidence="1" id="KW-0238">DNA-binding</keyword>
<dbReference type="GO" id="GO:0003677">
    <property type="term" value="F:DNA binding"/>
    <property type="evidence" value="ECO:0007669"/>
    <property type="project" value="UniProtKB-KW"/>
</dbReference>
<dbReference type="PANTHER" id="PTHR33221">
    <property type="entry name" value="WINGED HELIX-TURN-HELIX TRANSCRIPTIONAL REGULATOR, RRF2 FAMILY"/>
    <property type="match status" value="1"/>
</dbReference>
<dbReference type="SUPFAM" id="SSF46785">
    <property type="entry name" value="Winged helix' DNA-binding domain"/>
    <property type="match status" value="1"/>
</dbReference>
<dbReference type="GO" id="GO:0003700">
    <property type="term" value="F:DNA-binding transcription factor activity"/>
    <property type="evidence" value="ECO:0007669"/>
    <property type="project" value="TreeGrafter"/>
</dbReference>
<dbReference type="InterPro" id="IPR036390">
    <property type="entry name" value="WH_DNA-bd_sf"/>
</dbReference>
<keyword evidence="3" id="KW-1185">Reference proteome</keyword>
<organism evidence="2 3">
    <name type="scientific">Asticcacaulis endophyticus</name>
    <dbReference type="NCBI Taxonomy" id="1395890"/>
    <lineage>
        <taxon>Bacteria</taxon>
        <taxon>Pseudomonadati</taxon>
        <taxon>Pseudomonadota</taxon>
        <taxon>Alphaproteobacteria</taxon>
        <taxon>Caulobacterales</taxon>
        <taxon>Caulobacteraceae</taxon>
        <taxon>Asticcacaulis</taxon>
    </lineage>
</organism>
<accession>A0A918Q1U9</accession>
<dbReference type="InterPro" id="IPR000944">
    <property type="entry name" value="Tscrpt_reg_Rrf2"/>
</dbReference>
<evidence type="ECO:0000313" key="3">
    <source>
        <dbReference type="Proteomes" id="UP000662572"/>
    </source>
</evidence>
<dbReference type="GO" id="GO:0005829">
    <property type="term" value="C:cytosol"/>
    <property type="evidence" value="ECO:0007669"/>
    <property type="project" value="TreeGrafter"/>
</dbReference>
<comment type="caution">
    <text evidence="2">The sequence shown here is derived from an EMBL/GenBank/DDBJ whole genome shotgun (WGS) entry which is preliminary data.</text>
</comment>
<dbReference type="EMBL" id="BMZB01000001">
    <property type="protein sequence ID" value="GGZ30832.1"/>
    <property type="molecule type" value="Genomic_DNA"/>
</dbReference>
<reference evidence="2" key="1">
    <citation type="journal article" date="2014" name="Int. J. Syst. Evol. Microbiol.">
        <title>Complete genome sequence of Corynebacterium casei LMG S-19264T (=DSM 44701T), isolated from a smear-ripened cheese.</title>
        <authorList>
            <consortium name="US DOE Joint Genome Institute (JGI-PGF)"/>
            <person name="Walter F."/>
            <person name="Albersmeier A."/>
            <person name="Kalinowski J."/>
            <person name="Ruckert C."/>
        </authorList>
    </citation>
    <scope>NUCLEOTIDE SEQUENCE</scope>
    <source>
        <strain evidence="2">KCTC 32296</strain>
    </source>
</reference>
<dbReference type="RefSeq" id="WP_189485884.1">
    <property type="nucleotide sequence ID" value="NZ_BMZB01000001.1"/>
</dbReference>
<proteinExistence type="predicted"/>
<reference evidence="2" key="2">
    <citation type="submission" date="2020-09" db="EMBL/GenBank/DDBJ databases">
        <authorList>
            <person name="Sun Q."/>
            <person name="Kim S."/>
        </authorList>
    </citation>
    <scope>NUCLEOTIDE SEQUENCE</scope>
    <source>
        <strain evidence="2">KCTC 32296</strain>
    </source>
</reference>